<evidence type="ECO:0000313" key="1">
    <source>
        <dbReference type="EMBL" id="PIE31718.1"/>
    </source>
</evidence>
<protein>
    <submittedName>
        <fullName evidence="1">Uncharacterized protein</fullName>
    </submittedName>
</protein>
<dbReference type="EMBL" id="PDSL01000068">
    <property type="protein sequence ID" value="PIE31718.1"/>
    <property type="molecule type" value="Genomic_DNA"/>
</dbReference>
<dbReference type="Proteomes" id="UP000230914">
    <property type="component" value="Unassembled WGS sequence"/>
</dbReference>
<organism evidence="1 2">
    <name type="scientific">Ilumatobacter coccineus</name>
    <dbReference type="NCBI Taxonomy" id="467094"/>
    <lineage>
        <taxon>Bacteria</taxon>
        <taxon>Bacillati</taxon>
        <taxon>Actinomycetota</taxon>
        <taxon>Acidimicrobiia</taxon>
        <taxon>Acidimicrobiales</taxon>
        <taxon>Ilumatobacteraceae</taxon>
        <taxon>Ilumatobacter</taxon>
    </lineage>
</organism>
<comment type="caution">
    <text evidence="1">The sequence shown here is derived from an EMBL/GenBank/DDBJ whole genome shotgun (WGS) entry which is preliminary data.</text>
</comment>
<gene>
    <name evidence="1" type="ORF">CSA55_05090</name>
</gene>
<sequence>MTLIRVNPESVRQYGLDAQSIFESIHQTLTTLVNDIVAVHYYGPNSVLFKTESGRMATEFSHRLHLDMEAMATAVRSSTSNIAHALGGVPISISFTGRAVVAPQPTVVDYVDVDTSALDALLPVISSRFDELRHCLDRHLAQLAATDWQGQAKTHAVDAVTRFTSLSKKRCTTAETEISSYIRRQIESVLVADR</sequence>
<name>A0A2G6K7N7_9ACTN</name>
<dbReference type="AlphaFoldDB" id="A0A2G6K7N7"/>
<evidence type="ECO:0000313" key="2">
    <source>
        <dbReference type="Proteomes" id="UP000230914"/>
    </source>
</evidence>
<proteinExistence type="predicted"/>
<accession>A0A2G6K7N7</accession>
<reference evidence="1 2" key="1">
    <citation type="submission" date="2017-10" db="EMBL/GenBank/DDBJ databases">
        <title>Novel microbial diversity and functional potential in the marine mammal oral microbiome.</title>
        <authorList>
            <person name="Dudek N.K."/>
            <person name="Sun C.L."/>
            <person name="Burstein D."/>
            <person name="Kantor R.S."/>
            <person name="Aliaga Goltsman D.S."/>
            <person name="Bik E.M."/>
            <person name="Thomas B.C."/>
            <person name="Banfield J.F."/>
            <person name="Relman D.A."/>
        </authorList>
    </citation>
    <scope>NUCLEOTIDE SEQUENCE [LARGE SCALE GENOMIC DNA]</scope>
    <source>
        <strain evidence="1">DOLJORAL78_61_10</strain>
    </source>
</reference>